<evidence type="ECO:0000256" key="1">
    <source>
        <dbReference type="ARBA" id="ARBA00022490"/>
    </source>
</evidence>
<name>A0A1M7E3G8_XYLRU</name>
<comment type="caution">
    <text evidence="6">Lacks conserved residue(s) required for the propagation of feature annotation.</text>
</comment>
<dbReference type="Pfam" id="PF13636">
    <property type="entry name" value="Methyltranf_PUA"/>
    <property type="match status" value="1"/>
</dbReference>
<dbReference type="InterPro" id="IPR049560">
    <property type="entry name" value="MeTrfase_RsmB-F_NOP2_cat"/>
</dbReference>
<evidence type="ECO:0000256" key="2">
    <source>
        <dbReference type="ARBA" id="ARBA00022603"/>
    </source>
</evidence>
<dbReference type="InterPro" id="IPR031341">
    <property type="entry name" value="Methyltr_RsmF_N"/>
</dbReference>
<dbReference type="PANTHER" id="PTHR22807:SF30">
    <property type="entry name" value="28S RRNA (CYTOSINE(4447)-C(5))-METHYLTRANSFERASE-RELATED"/>
    <property type="match status" value="1"/>
</dbReference>
<comment type="similarity">
    <text evidence="6">Belongs to the class I-like SAM-binding methyltransferase superfamily. RsmB/NOP family.</text>
</comment>
<feature type="binding site" evidence="6">
    <location>
        <begin position="163"/>
        <end position="169"/>
    </location>
    <ligand>
        <name>S-adenosyl-L-methionine</name>
        <dbReference type="ChEBI" id="CHEBI:59789"/>
    </ligand>
</feature>
<reference evidence="8 9" key="1">
    <citation type="submission" date="2016-11" db="EMBL/GenBank/DDBJ databases">
        <authorList>
            <person name="Jaros S."/>
            <person name="Januszkiewicz K."/>
            <person name="Wedrychowicz H."/>
        </authorList>
    </citation>
    <scope>NUCLEOTIDE SEQUENCE [LARGE SCALE GENOMIC DNA]</scope>
    <source>
        <strain evidence="8 9">BPI-34</strain>
    </source>
</reference>
<keyword evidence="4 6" id="KW-0949">S-adenosyl-L-methionine</keyword>
<dbReference type="InterPro" id="IPR023267">
    <property type="entry name" value="RCMT"/>
</dbReference>
<dbReference type="Gene3D" id="3.30.70.1170">
    <property type="entry name" value="Sun protein, domain 3"/>
    <property type="match status" value="1"/>
</dbReference>
<dbReference type="Pfam" id="PF01189">
    <property type="entry name" value="Methyltr_RsmB-F"/>
    <property type="match status" value="1"/>
</dbReference>
<dbReference type="GO" id="GO:0003723">
    <property type="term" value="F:RNA binding"/>
    <property type="evidence" value="ECO:0007669"/>
    <property type="project" value="UniProtKB-UniRule"/>
</dbReference>
<dbReference type="PROSITE" id="PS51686">
    <property type="entry name" value="SAM_MT_RSMB_NOP"/>
    <property type="match status" value="1"/>
</dbReference>
<evidence type="ECO:0000256" key="3">
    <source>
        <dbReference type="ARBA" id="ARBA00022679"/>
    </source>
</evidence>
<sequence length="456" mass="50649">MVQLPADFVAETRRIMGDERYNRFVGAFDEEAPTSIRVNPRIAIDHGPLTILALQASRAGADHSDSQVPWCSEGYYLNDRPQFTFDPLLHAGCYYVQEASSMFVTHILRNVQCSAPALLACKARMVNGQCSMVNVQCSMFNGQCSMVNGQCSMVNVQCALDLCAAPGGKSTALRSVLPDDCVLISNEPMGNRAQILLENVTKWGGPNHIVTNNYPRDFRKAKLKFDLILCDVPCSGEGMFRKDPNAISEWSAQNVEKCWQLQREIVADAWECLNPGGLLIYSTCTYNTKENEENIRWILDTYDAQVLDIPVDPSWNITGSLLQGFNEPVYRFIPGITRGEGLFVCALRKAGSLEPKPFNAKKLALKVLDAEFEKSDVCVDVDYATALKYLRGEALVLPADTPRGIVTITYQGQPLGPAKNIGNRANNLYPKAWRIKSTHLPSEPPEVLKKCKNLKM</sequence>
<dbReference type="SUPFAM" id="SSF53335">
    <property type="entry name" value="S-adenosyl-L-methionine-dependent methyltransferases"/>
    <property type="match status" value="1"/>
</dbReference>
<feature type="binding site" evidence="6">
    <location>
        <position position="187"/>
    </location>
    <ligand>
        <name>S-adenosyl-L-methionine</name>
        <dbReference type="ChEBI" id="CHEBI:59789"/>
    </ligand>
</feature>
<dbReference type="AlphaFoldDB" id="A0A1M7E3G8"/>
<dbReference type="EMBL" id="FRCJ01000001">
    <property type="protein sequence ID" value="SHL86247.1"/>
    <property type="molecule type" value="Genomic_DNA"/>
</dbReference>
<dbReference type="CDD" id="cd02440">
    <property type="entry name" value="AdoMet_MTases"/>
    <property type="match status" value="1"/>
</dbReference>
<keyword evidence="2 6" id="KW-0489">Methyltransferase</keyword>
<evidence type="ECO:0000313" key="8">
    <source>
        <dbReference type="EMBL" id="SHL86247.1"/>
    </source>
</evidence>
<dbReference type="InterPro" id="IPR027391">
    <property type="entry name" value="Nol1_Nop2_Fmu_2"/>
</dbReference>
<organism evidence="8 9">
    <name type="scientific">Xylanibacter ruminicola</name>
    <name type="common">Prevotella ruminicola</name>
    <dbReference type="NCBI Taxonomy" id="839"/>
    <lineage>
        <taxon>Bacteria</taxon>
        <taxon>Pseudomonadati</taxon>
        <taxon>Bacteroidota</taxon>
        <taxon>Bacteroidia</taxon>
        <taxon>Bacteroidales</taxon>
        <taxon>Prevotellaceae</taxon>
        <taxon>Xylanibacter</taxon>
    </lineage>
</organism>
<evidence type="ECO:0000256" key="4">
    <source>
        <dbReference type="ARBA" id="ARBA00022691"/>
    </source>
</evidence>
<gene>
    <name evidence="8" type="ORF">SAMN04488494_0938</name>
</gene>
<dbReference type="GO" id="GO:0001510">
    <property type="term" value="P:RNA methylation"/>
    <property type="evidence" value="ECO:0007669"/>
    <property type="project" value="InterPro"/>
</dbReference>
<evidence type="ECO:0000256" key="6">
    <source>
        <dbReference type="PROSITE-ProRule" id="PRU01023"/>
    </source>
</evidence>
<dbReference type="Gene3D" id="2.30.130.60">
    <property type="match status" value="1"/>
</dbReference>
<accession>A0A1M7E3G8</accession>
<keyword evidence="3 6" id="KW-0808">Transferase</keyword>
<keyword evidence="1" id="KW-0963">Cytoplasm</keyword>
<evidence type="ECO:0000313" key="9">
    <source>
        <dbReference type="Proteomes" id="UP000184280"/>
    </source>
</evidence>
<evidence type="ECO:0000259" key="7">
    <source>
        <dbReference type="PROSITE" id="PS51686"/>
    </source>
</evidence>
<dbReference type="PANTHER" id="PTHR22807">
    <property type="entry name" value="NOP2 YEAST -RELATED NOL1/NOP2/FMU SUN DOMAIN-CONTAINING"/>
    <property type="match status" value="1"/>
</dbReference>
<dbReference type="InterPro" id="IPR001678">
    <property type="entry name" value="MeTrfase_RsmB-F_NOP2_dom"/>
</dbReference>
<keyword evidence="5 6" id="KW-0694">RNA-binding</keyword>
<feature type="active site" description="Nucleophile" evidence="6">
    <location>
        <position position="284"/>
    </location>
</feature>
<dbReference type="Pfam" id="PF17125">
    <property type="entry name" value="Methyltr_RsmF_N"/>
    <property type="match status" value="1"/>
</dbReference>
<proteinExistence type="inferred from homology"/>
<dbReference type="GO" id="GO:0008173">
    <property type="term" value="F:RNA methyltransferase activity"/>
    <property type="evidence" value="ECO:0007669"/>
    <property type="project" value="InterPro"/>
</dbReference>
<evidence type="ECO:0000256" key="5">
    <source>
        <dbReference type="ARBA" id="ARBA00022884"/>
    </source>
</evidence>
<dbReference type="Gene3D" id="3.40.50.150">
    <property type="entry name" value="Vaccinia Virus protein VP39"/>
    <property type="match status" value="1"/>
</dbReference>
<feature type="domain" description="SAM-dependent MTase RsmB/NOP-type" evidence="7">
    <location>
        <begin position="160"/>
        <end position="350"/>
    </location>
</feature>
<dbReference type="PRINTS" id="PR02008">
    <property type="entry name" value="RCMTFAMILY"/>
</dbReference>
<dbReference type="InterPro" id="IPR029063">
    <property type="entry name" value="SAM-dependent_MTases_sf"/>
</dbReference>
<dbReference type="RefSeq" id="WP_317041170.1">
    <property type="nucleotide sequence ID" value="NZ_FRCJ01000001.1"/>
</dbReference>
<dbReference type="Proteomes" id="UP000184280">
    <property type="component" value="Unassembled WGS sequence"/>
</dbReference>
<protein>
    <submittedName>
        <fullName evidence="8">16S rRNA C967 or C1407 C5-methylase, RsmB/RsmF family</fullName>
    </submittedName>
</protein>
<feature type="binding site" evidence="6">
    <location>
        <position position="231"/>
    </location>
    <ligand>
        <name>S-adenosyl-L-methionine</name>
        <dbReference type="ChEBI" id="CHEBI:59789"/>
    </ligand>
</feature>